<dbReference type="Pfam" id="PF00419">
    <property type="entry name" value="Fimbrial"/>
    <property type="match status" value="1"/>
</dbReference>
<evidence type="ECO:0000313" key="12">
    <source>
        <dbReference type="Proteomes" id="UP000006797"/>
    </source>
</evidence>
<dbReference type="RefSeq" id="WP_013527602.1">
    <property type="nucleotide sequence ID" value="NC_014922.1"/>
</dbReference>
<evidence type="ECO:0000256" key="2">
    <source>
        <dbReference type="ARBA" id="ARBA00006671"/>
    </source>
</evidence>
<dbReference type="KEGG" id="hil:HICON_15000"/>
<dbReference type="GO" id="GO:0009289">
    <property type="term" value="C:pilus"/>
    <property type="evidence" value="ECO:0007669"/>
    <property type="project" value="UniProtKB-SubCell"/>
</dbReference>
<accession>A0AAV2U4W0</accession>
<dbReference type="Pfam" id="PF09222">
    <property type="entry name" value="Fim-adh_lectin"/>
    <property type="match status" value="1"/>
</dbReference>
<feature type="domain" description="Fimbrial-type adhesion" evidence="9">
    <location>
        <begin position="221"/>
        <end position="378"/>
    </location>
</feature>
<dbReference type="EMBL" id="FQ670204">
    <property type="protein sequence ID" value="CBY86961.1"/>
    <property type="molecule type" value="Genomic_DNA"/>
</dbReference>
<reference evidence="11 12" key="1">
    <citation type="journal article" date="2012" name="Emerg. Infect. Dis.">
        <title>Lineage-specific Virulence Determinants of Haemophilus influenzae Biogroup aegyptius.</title>
        <authorList>
            <person name="Strouts F.R."/>
            <person name="Power P."/>
            <person name="Croucher N.J."/>
            <person name="Corton N."/>
            <person name="van Tonder A."/>
            <person name="Quail M.A."/>
            <person name="Langford P.R."/>
            <person name="Hudson M.J."/>
            <person name="Parkhill J."/>
            <person name="Kroll J.S."/>
            <person name="Bentley S.D."/>
        </authorList>
    </citation>
    <scope>NUCLEOTIDE SEQUENCE [LARGE SCALE GENOMIC DNA]</scope>
    <source>
        <strain evidence="11 12">F3047</strain>
    </source>
</reference>
<dbReference type="InterPro" id="IPR008966">
    <property type="entry name" value="Adhesion_dom_sf"/>
</dbReference>
<evidence type="ECO:0000313" key="11">
    <source>
        <dbReference type="EMBL" id="CBY86961.1"/>
    </source>
</evidence>
<comment type="similarity">
    <text evidence="2">Belongs to the fimbrial protein family.</text>
</comment>
<evidence type="ECO:0000256" key="7">
    <source>
        <dbReference type="ARBA" id="ARBA00023263"/>
    </source>
</evidence>
<dbReference type="GO" id="GO:0030246">
    <property type="term" value="F:carbohydrate binding"/>
    <property type="evidence" value="ECO:0007669"/>
    <property type="project" value="UniProtKB-KW"/>
</dbReference>
<dbReference type="Proteomes" id="UP000006797">
    <property type="component" value="Chromosome"/>
</dbReference>
<dbReference type="Gene3D" id="2.60.40.1090">
    <property type="entry name" value="Fimbrial-type adhesion domain"/>
    <property type="match status" value="1"/>
</dbReference>
<evidence type="ECO:0000256" key="6">
    <source>
        <dbReference type="ARBA" id="ARBA00023157"/>
    </source>
</evidence>
<dbReference type="InterPro" id="IPR000259">
    <property type="entry name" value="Adhesion_dom_fimbrial"/>
</dbReference>
<comment type="subcellular location">
    <subcellularLocation>
        <location evidence="1">Fimbrium</location>
    </subcellularLocation>
</comment>
<dbReference type="GO" id="GO:0043709">
    <property type="term" value="P:cell adhesion involved in single-species biofilm formation"/>
    <property type="evidence" value="ECO:0007669"/>
    <property type="project" value="TreeGrafter"/>
</dbReference>
<dbReference type="InterPro" id="IPR015303">
    <property type="entry name" value="Fimbrial_adhesin_lectin_dom"/>
</dbReference>
<dbReference type="InterPro" id="IPR050263">
    <property type="entry name" value="Bact_Fimbrial_Adh_Pro"/>
</dbReference>
<keyword evidence="3 8" id="KW-0732">Signal</keyword>
<dbReference type="InterPro" id="IPR036937">
    <property type="entry name" value="Adhesion_dom_fimbrial_sf"/>
</dbReference>
<sequence>MKKRVILISALLSINTYADQSYWDWNNAQRVVTAEDFILPTPNWNSIINYRRDNIPYFFNNRKLQVHNPNKFATPWMKDGAVGGGNTEGMCWKLEAKSDLEVALHTNGRTIYKIPNNDYLGFYVMAGDKPSKNSNTPAGTWGTVFSGFCATSAAGAYAGVIPVLLKQPPAGTTLNIPRLKVATMKILKPEDKFLNDAQRRANAKENGWSGKTEWDVWVPAFSMQVAAMTCELITPKNIILTMPTISTAAISAAGSQRYGGQFKIGLRCQTGADDNNGRIRSLMTFTDQSNPDNRSEILSLTDQSTARGVGIKLYKNEDTTPIRYGEESAKYANPNQFQISKTNGEEFPTVTFKAYYVNNGTVSAGTVQAIATYTLSYQ</sequence>
<evidence type="ECO:0000256" key="5">
    <source>
        <dbReference type="ARBA" id="ARBA00023026"/>
    </source>
</evidence>
<gene>
    <name evidence="11" type="primary">aef4D</name>
    <name evidence="11" type="ORF">HICON_15000</name>
</gene>
<dbReference type="GO" id="GO:0044406">
    <property type="term" value="P:adhesion of symbiont to host"/>
    <property type="evidence" value="ECO:0007669"/>
    <property type="project" value="InterPro"/>
</dbReference>
<keyword evidence="4" id="KW-0430">Lectin</keyword>
<dbReference type="SUPFAM" id="SSF49401">
    <property type="entry name" value="Bacterial adhesins"/>
    <property type="match status" value="2"/>
</dbReference>
<evidence type="ECO:0000256" key="1">
    <source>
        <dbReference type="ARBA" id="ARBA00004561"/>
    </source>
</evidence>
<evidence type="ECO:0000256" key="3">
    <source>
        <dbReference type="ARBA" id="ARBA00022729"/>
    </source>
</evidence>
<feature type="domain" description="Fimbrial adhesin F17-AG lectin" evidence="10">
    <location>
        <begin position="87"/>
        <end position="167"/>
    </location>
</feature>
<feature type="signal peptide" evidence="8">
    <location>
        <begin position="1"/>
        <end position="18"/>
    </location>
</feature>
<keyword evidence="5" id="KW-0843">Virulence</keyword>
<keyword evidence="6" id="KW-1015">Disulfide bond</keyword>
<dbReference type="PANTHER" id="PTHR33420">
    <property type="entry name" value="FIMBRIAL SUBUNIT ELFA-RELATED"/>
    <property type="match status" value="1"/>
</dbReference>
<evidence type="ECO:0000256" key="4">
    <source>
        <dbReference type="ARBA" id="ARBA00022734"/>
    </source>
</evidence>
<evidence type="ECO:0000259" key="9">
    <source>
        <dbReference type="Pfam" id="PF00419"/>
    </source>
</evidence>
<name>A0AAV2U4W0_HAEIF</name>
<proteinExistence type="inferred from homology"/>
<evidence type="ECO:0000259" key="10">
    <source>
        <dbReference type="Pfam" id="PF09222"/>
    </source>
</evidence>
<dbReference type="PANTHER" id="PTHR33420:SF14">
    <property type="entry name" value="TYPE 1 FIMBRIN D-MANNOSE SPECIFIC ADHESIN"/>
    <property type="match status" value="1"/>
</dbReference>
<organism evidence="11 12">
    <name type="scientific">Haemophilus influenzae F3047</name>
    <dbReference type="NCBI Taxonomy" id="935897"/>
    <lineage>
        <taxon>Bacteria</taxon>
        <taxon>Pseudomonadati</taxon>
        <taxon>Pseudomonadota</taxon>
        <taxon>Gammaproteobacteria</taxon>
        <taxon>Pasteurellales</taxon>
        <taxon>Pasteurellaceae</taxon>
        <taxon>Haemophilus</taxon>
    </lineage>
</organism>
<evidence type="ECO:0000256" key="8">
    <source>
        <dbReference type="SAM" id="SignalP"/>
    </source>
</evidence>
<dbReference type="Gene3D" id="2.60.40.1410">
    <property type="entry name" value="Bacterial adhesins - F17c-type"/>
    <property type="match status" value="1"/>
</dbReference>
<keyword evidence="7" id="KW-0281">Fimbrium</keyword>
<protein>
    <submittedName>
        <fullName evidence="11">Fimbrial adhesin</fullName>
    </submittedName>
</protein>
<dbReference type="AlphaFoldDB" id="A0AAV2U4W0"/>
<feature type="chain" id="PRO_5043797209" evidence="8">
    <location>
        <begin position="19"/>
        <end position="378"/>
    </location>
</feature>